<keyword evidence="1" id="KW-0812">Transmembrane</keyword>
<sequence>MAFNSAKYKIVKNHAKTMGFVTDLETFIYGNQKAINIFKLFKYIGIFGIVVSILLIVTIIGLFPGIAGLALSILCYIYSNKMINEHLSFIEYAKNEDPDFR</sequence>
<dbReference type="EMBL" id="LXHC01000024">
    <property type="protein sequence ID" value="OAU95267.1"/>
    <property type="molecule type" value="Genomic_DNA"/>
</dbReference>
<accession>A0A198UJ58</accession>
<dbReference type="Proteomes" id="UP000078228">
    <property type="component" value="Unassembled WGS sequence"/>
</dbReference>
<reference evidence="2 3" key="1">
    <citation type="journal article" date="2016" name="Genome Biol. Evol.">
        <title>Comparative Genomic Analyses of the Moraxella catarrhalis Serosensitive and Seroresistant Lineages Demonstrate Their Independent Evolution.</title>
        <authorList>
            <person name="Earl J.P."/>
            <person name="de Vries S.P."/>
            <person name="Ahmed A."/>
            <person name="Powell E."/>
            <person name="Schultz M.P."/>
            <person name="Hermans P.W."/>
            <person name="Hill D.J."/>
            <person name="Zhou Z."/>
            <person name="Constantinidou C.I."/>
            <person name="Hu F.Z."/>
            <person name="Bootsma H.J."/>
            <person name="Ehrlich G.D."/>
        </authorList>
    </citation>
    <scope>NUCLEOTIDE SEQUENCE [LARGE SCALE GENOMIC DNA]</scope>
    <source>
        <strain evidence="2 3">Z7542</strain>
    </source>
</reference>
<evidence type="ECO:0000256" key="1">
    <source>
        <dbReference type="SAM" id="Phobius"/>
    </source>
</evidence>
<keyword evidence="3" id="KW-1185">Reference proteome</keyword>
<dbReference type="AlphaFoldDB" id="A0A198UJ58"/>
<keyword evidence="1" id="KW-0472">Membrane</keyword>
<keyword evidence="1" id="KW-1133">Transmembrane helix</keyword>
<gene>
    <name evidence="2" type="ORF">AO384_1458</name>
</gene>
<evidence type="ECO:0000313" key="3">
    <source>
        <dbReference type="Proteomes" id="UP000078228"/>
    </source>
</evidence>
<protein>
    <submittedName>
        <fullName evidence="2">Uncharacterized protein</fullName>
    </submittedName>
</protein>
<name>A0A198UJ58_MORCA</name>
<dbReference type="RefSeq" id="WP_064611620.1">
    <property type="nucleotide sequence ID" value="NZ_LXHB01000112.1"/>
</dbReference>
<proteinExistence type="predicted"/>
<comment type="caution">
    <text evidence="2">The sequence shown here is derived from an EMBL/GenBank/DDBJ whole genome shotgun (WGS) entry which is preliminary data.</text>
</comment>
<organism evidence="2 3">
    <name type="scientific">Moraxella catarrhalis</name>
    <name type="common">Branhamella catarrhalis</name>
    <dbReference type="NCBI Taxonomy" id="480"/>
    <lineage>
        <taxon>Bacteria</taxon>
        <taxon>Pseudomonadati</taxon>
        <taxon>Pseudomonadota</taxon>
        <taxon>Gammaproteobacteria</taxon>
        <taxon>Moraxellales</taxon>
        <taxon>Moraxellaceae</taxon>
        <taxon>Moraxella</taxon>
    </lineage>
</organism>
<feature type="transmembrane region" description="Helical" evidence="1">
    <location>
        <begin position="46"/>
        <end position="78"/>
    </location>
</feature>
<evidence type="ECO:0000313" key="2">
    <source>
        <dbReference type="EMBL" id="OAU95267.1"/>
    </source>
</evidence>
<dbReference type="PATRIC" id="fig|480.237.peg.1604"/>